<sequence>MAAPARRRRRDTQSTHAHQALQPAPGLARQSPPRPRRSGAGGLWLAQHPERRGTLGAAAGLEPGAGRRSVVAFLQRCRKFHLTTEQLQLTLSVTNQGLYELNLQTQEVLVSPTYATMLGYDPRSFCETVAHWQERLHPDDRERASSVFDAYVNGLITDYSQEFRLRTADGGWKWILSIGQIVDRDAHGRPLRLLGTHTDVTLLREHDQGLLQVNQELERRVAERTAALEQSQMALRKSEAHLRAAQRIALLGSWEFEVQTETISWSDEVYALFGRDPSQGPPRFTELLSYYLPEDQELHRTVVDQSLATGKPYMMELRLVRPTGELRHIQVRGEPIVDAQGVLQRLVGTILDITERKWAEEEQQRLAARLALAIRSAAIGIWEWDIVSNVIIWDERMYELYGMACNTPVRYDVWANSLHPDDRESGHLAIQQALSGEKEFDTEFRVLHADGTFRDIKAYGTVLRNPAGEPLRMIGVNFDRTEQKRIEAERKAKSHQLAALNRELEAFAYSVSHDLRAPLRAIHGFSQALNEDYGQTLDAQAQDYLARIMAGVERMGLLIDDLLRLARVSRGEMQYQMVSLSQQVAQIRNDLQRIEPERQVTWQIAPDVEVWGDANLISVALQNLLANAWKFTSHHEQASITFGLTTQDEQIVYFVRDNGAGFDPAYQNKLFGVFQRLHNHHEFPGTGIGLATVQRIIVRHGGHVWAEGAVEQGATFYFTLPERTDS</sequence>
<feature type="domain" description="PAS" evidence="9">
    <location>
        <begin position="366"/>
        <end position="437"/>
    </location>
</feature>
<dbReference type="InterPro" id="IPR003594">
    <property type="entry name" value="HATPase_dom"/>
</dbReference>
<dbReference type="OrthoDB" id="9794845at2"/>
<dbReference type="Pfam" id="PF02518">
    <property type="entry name" value="HATPase_c"/>
    <property type="match status" value="1"/>
</dbReference>
<dbReference type="InterPro" id="IPR003661">
    <property type="entry name" value="HisK_dim/P_dom"/>
</dbReference>
<keyword evidence="4" id="KW-0808">Transferase</keyword>
<dbReference type="SUPFAM" id="SSF47384">
    <property type="entry name" value="Homodimeric domain of signal transducing histidine kinase"/>
    <property type="match status" value="1"/>
</dbReference>
<feature type="domain" description="PAC" evidence="10">
    <location>
        <begin position="159"/>
        <end position="212"/>
    </location>
</feature>
<dbReference type="SMART" id="SM00388">
    <property type="entry name" value="HisKA"/>
    <property type="match status" value="1"/>
</dbReference>
<evidence type="ECO:0000259" key="8">
    <source>
        <dbReference type="PROSITE" id="PS50109"/>
    </source>
</evidence>
<evidence type="ECO:0000259" key="9">
    <source>
        <dbReference type="PROSITE" id="PS50112"/>
    </source>
</evidence>
<dbReference type="FunFam" id="3.30.565.10:FF:000006">
    <property type="entry name" value="Sensor histidine kinase WalK"/>
    <property type="match status" value="1"/>
</dbReference>
<name>A0A2A6RGD0_9CHLR</name>
<keyword evidence="5" id="KW-0418">Kinase</keyword>
<dbReference type="PANTHER" id="PTHR43304:SF1">
    <property type="entry name" value="PAC DOMAIN-CONTAINING PROTEIN"/>
    <property type="match status" value="1"/>
</dbReference>
<evidence type="ECO:0000256" key="1">
    <source>
        <dbReference type="ARBA" id="ARBA00000085"/>
    </source>
</evidence>
<dbReference type="CDD" id="cd00130">
    <property type="entry name" value="PAS"/>
    <property type="match status" value="3"/>
</dbReference>
<evidence type="ECO:0000256" key="7">
    <source>
        <dbReference type="SAM" id="MobiDB-lite"/>
    </source>
</evidence>
<dbReference type="InterPro" id="IPR036097">
    <property type="entry name" value="HisK_dim/P_sf"/>
</dbReference>
<dbReference type="Proteomes" id="UP000220527">
    <property type="component" value="Unassembled WGS sequence"/>
</dbReference>
<keyword evidence="12" id="KW-1185">Reference proteome</keyword>
<reference evidence="12" key="1">
    <citation type="submission" date="2017-08" db="EMBL/GenBank/DDBJ databases">
        <authorList>
            <person name="Grouzdev D.S."/>
            <person name="Gaisin V.A."/>
            <person name="Rysina M.S."/>
            <person name="Gorlenko V.M."/>
        </authorList>
    </citation>
    <scope>NUCLEOTIDE SEQUENCE [LARGE SCALE GENOMIC DNA]</scope>
    <source>
        <strain evidence="12">Kir15-3F</strain>
    </source>
</reference>
<evidence type="ECO:0000259" key="10">
    <source>
        <dbReference type="PROSITE" id="PS50113"/>
    </source>
</evidence>
<dbReference type="InterPro" id="IPR004358">
    <property type="entry name" value="Sig_transdc_His_kin-like_C"/>
</dbReference>
<protein>
    <recommendedName>
        <fullName evidence="2">histidine kinase</fullName>
        <ecNumber evidence="2">2.7.13.3</ecNumber>
    </recommendedName>
</protein>
<dbReference type="InterPro" id="IPR013655">
    <property type="entry name" value="PAS_fold_3"/>
</dbReference>
<dbReference type="InterPro" id="IPR000700">
    <property type="entry name" value="PAS-assoc_C"/>
</dbReference>
<feature type="domain" description="Histidine kinase" evidence="8">
    <location>
        <begin position="510"/>
        <end position="724"/>
    </location>
</feature>
<dbReference type="InterPro" id="IPR036890">
    <property type="entry name" value="HATPase_C_sf"/>
</dbReference>
<proteinExistence type="predicted"/>
<dbReference type="GO" id="GO:0000155">
    <property type="term" value="F:phosphorelay sensor kinase activity"/>
    <property type="evidence" value="ECO:0007669"/>
    <property type="project" value="InterPro"/>
</dbReference>
<dbReference type="NCBIfam" id="TIGR00229">
    <property type="entry name" value="sensory_box"/>
    <property type="match status" value="3"/>
</dbReference>
<dbReference type="SMART" id="SM00091">
    <property type="entry name" value="PAS"/>
    <property type="match status" value="3"/>
</dbReference>
<dbReference type="SUPFAM" id="SSF55874">
    <property type="entry name" value="ATPase domain of HSP90 chaperone/DNA topoisomerase II/histidine kinase"/>
    <property type="match status" value="1"/>
</dbReference>
<dbReference type="InterPro" id="IPR035965">
    <property type="entry name" value="PAS-like_dom_sf"/>
</dbReference>
<evidence type="ECO:0000313" key="12">
    <source>
        <dbReference type="Proteomes" id="UP000220527"/>
    </source>
</evidence>
<dbReference type="InterPro" id="IPR001610">
    <property type="entry name" value="PAC"/>
</dbReference>
<feature type="region of interest" description="Disordered" evidence="7">
    <location>
        <begin position="1"/>
        <end position="42"/>
    </location>
</feature>
<dbReference type="SUPFAM" id="SSF55785">
    <property type="entry name" value="PYP-like sensor domain (PAS domain)"/>
    <property type="match status" value="3"/>
</dbReference>
<evidence type="ECO:0000313" key="11">
    <source>
        <dbReference type="EMBL" id="PDW02184.1"/>
    </source>
</evidence>
<dbReference type="EMBL" id="NQWI01000083">
    <property type="protein sequence ID" value="PDW02184.1"/>
    <property type="molecule type" value="Genomic_DNA"/>
</dbReference>
<dbReference type="Gene3D" id="3.30.565.10">
    <property type="entry name" value="Histidine kinase-like ATPase, C-terminal domain"/>
    <property type="match status" value="1"/>
</dbReference>
<evidence type="ECO:0000256" key="3">
    <source>
        <dbReference type="ARBA" id="ARBA00022553"/>
    </source>
</evidence>
<comment type="caution">
    <text evidence="11">The sequence shown here is derived from an EMBL/GenBank/DDBJ whole genome shotgun (WGS) entry which is preliminary data.</text>
</comment>
<dbReference type="AlphaFoldDB" id="A0A2A6RGD0"/>
<keyword evidence="6" id="KW-0902">Two-component regulatory system</keyword>
<evidence type="ECO:0000256" key="5">
    <source>
        <dbReference type="ARBA" id="ARBA00022777"/>
    </source>
</evidence>
<dbReference type="EC" id="2.7.13.3" evidence="2"/>
<evidence type="ECO:0000256" key="2">
    <source>
        <dbReference type="ARBA" id="ARBA00012438"/>
    </source>
</evidence>
<dbReference type="Pfam" id="PF08447">
    <property type="entry name" value="PAS_3"/>
    <property type="match status" value="3"/>
</dbReference>
<feature type="domain" description="PAS" evidence="9">
    <location>
        <begin position="83"/>
        <end position="155"/>
    </location>
</feature>
<evidence type="ECO:0000256" key="4">
    <source>
        <dbReference type="ARBA" id="ARBA00022679"/>
    </source>
</evidence>
<dbReference type="Gene3D" id="3.30.450.20">
    <property type="entry name" value="PAS domain"/>
    <property type="match status" value="3"/>
</dbReference>
<dbReference type="SMART" id="SM00086">
    <property type="entry name" value="PAC"/>
    <property type="match status" value="3"/>
</dbReference>
<feature type="domain" description="PAC" evidence="10">
    <location>
        <begin position="440"/>
        <end position="492"/>
    </location>
</feature>
<organism evidence="11 12">
    <name type="scientific">Candidatus Viridilinea mediisalina</name>
    <dbReference type="NCBI Taxonomy" id="2024553"/>
    <lineage>
        <taxon>Bacteria</taxon>
        <taxon>Bacillati</taxon>
        <taxon>Chloroflexota</taxon>
        <taxon>Chloroflexia</taxon>
        <taxon>Chloroflexales</taxon>
        <taxon>Chloroflexineae</taxon>
        <taxon>Oscillochloridaceae</taxon>
        <taxon>Candidatus Viridilinea</taxon>
    </lineage>
</organism>
<dbReference type="InterPro" id="IPR005467">
    <property type="entry name" value="His_kinase_dom"/>
</dbReference>
<dbReference type="Gene3D" id="1.10.287.130">
    <property type="match status" value="1"/>
</dbReference>
<feature type="compositionally biased region" description="Basic residues" evidence="7">
    <location>
        <begin position="1"/>
        <end position="10"/>
    </location>
</feature>
<gene>
    <name evidence="11" type="ORF">CJ255_15355</name>
</gene>
<comment type="catalytic activity">
    <reaction evidence="1">
        <text>ATP + protein L-histidine = ADP + protein N-phospho-L-histidine.</text>
        <dbReference type="EC" id="2.7.13.3"/>
    </reaction>
</comment>
<dbReference type="InterPro" id="IPR052162">
    <property type="entry name" value="Sensor_kinase/Photoreceptor"/>
</dbReference>
<dbReference type="InterPro" id="IPR000014">
    <property type="entry name" value="PAS"/>
</dbReference>
<dbReference type="FunFam" id="1.10.287.130:FF:000101">
    <property type="entry name" value="Sensor histidine kinase"/>
    <property type="match status" value="1"/>
</dbReference>
<accession>A0A2A6RGD0</accession>
<dbReference type="PROSITE" id="PS50113">
    <property type="entry name" value="PAC"/>
    <property type="match status" value="3"/>
</dbReference>
<feature type="domain" description="PAC" evidence="10">
    <location>
        <begin position="313"/>
        <end position="365"/>
    </location>
</feature>
<evidence type="ECO:0000256" key="6">
    <source>
        <dbReference type="ARBA" id="ARBA00023012"/>
    </source>
</evidence>
<keyword evidence="3" id="KW-0597">Phosphoprotein</keyword>
<dbReference type="PANTHER" id="PTHR43304">
    <property type="entry name" value="PHYTOCHROME-LIKE PROTEIN CPH1"/>
    <property type="match status" value="1"/>
</dbReference>
<dbReference type="PROSITE" id="PS50112">
    <property type="entry name" value="PAS"/>
    <property type="match status" value="2"/>
</dbReference>
<dbReference type="CDD" id="cd00082">
    <property type="entry name" value="HisKA"/>
    <property type="match status" value="1"/>
</dbReference>
<dbReference type="Gene3D" id="2.10.70.100">
    <property type="match status" value="2"/>
</dbReference>
<dbReference type="PRINTS" id="PR00344">
    <property type="entry name" value="BCTRLSENSOR"/>
</dbReference>
<dbReference type="PROSITE" id="PS50109">
    <property type="entry name" value="HIS_KIN"/>
    <property type="match status" value="1"/>
</dbReference>
<dbReference type="SMART" id="SM00387">
    <property type="entry name" value="HATPase_c"/>
    <property type="match status" value="1"/>
</dbReference>
<dbReference type="Pfam" id="PF00512">
    <property type="entry name" value="HisKA"/>
    <property type="match status" value="1"/>
</dbReference>